<dbReference type="EMBL" id="MU806560">
    <property type="protein sequence ID" value="KAJ3834237.1"/>
    <property type="molecule type" value="Genomic_DNA"/>
</dbReference>
<evidence type="ECO:0000256" key="1">
    <source>
        <dbReference type="ARBA" id="ARBA00022679"/>
    </source>
</evidence>
<dbReference type="GO" id="GO:0016758">
    <property type="term" value="F:hexosyltransferase activity"/>
    <property type="evidence" value="ECO:0007669"/>
    <property type="project" value="UniProtKB-ARBA"/>
</dbReference>
<dbReference type="AlphaFoldDB" id="A0AA38U8A4"/>
<dbReference type="InterPro" id="IPR002213">
    <property type="entry name" value="UDP_glucos_trans"/>
</dbReference>
<dbReference type="GO" id="GO:0008194">
    <property type="term" value="F:UDP-glycosyltransferase activity"/>
    <property type="evidence" value="ECO:0007669"/>
    <property type="project" value="InterPro"/>
</dbReference>
<sequence length="482" mass="53947">MSYRILLTTNCEYGQANVVLALAYELATRPGVRVAIASFAPLEKRVVQLQQQLRDEGHFSDISFHSLPGRGHIEAVGMTRLDTPHGPGVRQALHSFRYAPSMLLPWTESEYMEQLTAIENIIHQFDPQVVVAEWFHRAGQDVCKKLGLKFFVITPNSSKDIVGFRQPWANGLWKYPALSSGYAYPLPWSKLIPNMFINCMMITGIRLSPTVRKADKMRKIYDEINPPILVDPEIHYLCPSTPDLDFPVVVPDNITLCGPLVMPTAPIQTADPELAAWLDQAPTVVVNLGSHVTFDSSAIKQIAGGFRPLLRSHPKIQILWKLRPEGDVQEVLDECIERDADIQERVRVMHWFQTEPFAILQHNKVICSVHHGGANSFFEAVSAGVPQVVLPVWYDTYDYATRVEWLGIGLWGSHRSAPHAEASEFGEALSRVAGSNAEAESFRSKAEGLAERCRTQYTGRVRAANEILGLHLDKLSTVHVKS</sequence>
<evidence type="ECO:0000259" key="2">
    <source>
        <dbReference type="Pfam" id="PF06722"/>
    </source>
</evidence>
<dbReference type="InterPro" id="IPR010610">
    <property type="entry name" value="EryCIII-like_C"/>
</dbReference>
<evidence type="ECO:0000313" key="4">
    <source>
        <dbReference type="Proteomes" id="UP001163846"/>
    </source>
</evidence>
<keyword evidence="4" id="KW-1185">Reference proteome</keyword>
<accession>A0AA38U8A4</accession>
<proteinExistence type="predicted"/>
<feature type="domain" description="Erythromycin biosynthesis protein CIII-like C-terminal" evidence="2">
    <location>
        <begin position="342"/>
        <end position="455"/>
    </location>
</feature>
<dbReference type="CDD" id="cd03784">
    <property type="entry name" value="GT1_Gtf-like"/>
    <property type="match status" value="1"/>
</dbReference>
<dbReference type="Pfam" id="PF06722">
    <property type="entry name" value="EryCIII-like_C"/>
    <property type="match status" value="1"/>
</dbReference>
<organism evidence="3 4">
    <name type="scientific">Lentinula raphanica</name>
    <dbReference type="NCBI Taxonomy" id="153919"/>
    <lineage>
        <taxon>Eukaryota</taxon>
        <taxon>Fungi</taxon>
        <taxon>Dikarya</taxon>
        <taxon>Basidiomycota</taxon>
        <taxon>Agaricomycotina</taxon>
        <taxon>Agaricomycetes</taxon>
        <taxon>Agaricomycetidae</taxon>
        <taxon>Agaricales</taxon>
        <taxon>Marasmiineae</taxon>
        <taxon>Omphalotaceae</taxon>
        <taxon>Lentinula</taxon>
    </lineage>
</organism>
<dbReference type="PANTHER" id="PTHR48050:SF13">
    <property type="entry name" value="STEROL 3-BETA-GLUCOSYLTRANSFERASE UGT80A2"/>
    <property type="match status" value="1"/>
</dbReference>
<comment type="caution">
    <text evidence="3">The sequence shown here is derived from an EMBL/GenBank/DDBJ whole genome shotgun (WGS) entry which is preliminary data.</text>
</comment>
<dbReference type="Gene3D" id="3.40.50.2000">
    <property type="entry name" value="Glycogen Phosphorylase B"/>
    <property type="match status" value="2"/>
</dbReference>
<name>A0AA38U8A4_9AGAR</name>
<gene>
    <name evidence="3" type="ORF">F5878DRAFT_545206</name>
</gene>
<dbReference type="PANTHER" id="PTHR48050">
    <property type="entry name" value="STEROL 3-BETA-GLUCOSYLTRANSFERASE"/>
    <property type="match status" value="1"/>
</dbReference>
<keyword evidence="1" id="KW-0808">Transferase</keyword>
<protein>
    <recommendedName>
        <fullName evidence="2">Erythromycin biosynthesis protein CIII-like C-terminal domain-containing protein</fullName>
    </recommendedName>
</protein>
<dbReference type="SUPFAM" id="SSF53756">
    <property type="entry name" value="UDP-Glycosyltransferase/glycogen phosphorylase"/>
    <property type="match status" value="1"/>
</dbReference>
<evidence type="ECO:0000313" key="3">
    <source>
        <dbReference type="EMBL" id="KAJ3834237.1"/>
    </source>
</evidence>
<dbReference type="Proteomes" id="UP001163846">
    <property type="component" value="Unassembled WGS sequence"/>
</dbReference>
<dbReference type="InterPro" id="IPR050426">
    <property type="entry name" value="Glycosyltransferase_28"/>
</dbReference>
<reference evidence="3" key="1">
    <citation type="submission" date="2022-08" db="EMBL/GenBank/DDBJ databases">
        <authorList>
            <consortium name="DOE Joint Genome Institute"/>
            <person name="Min B."/>
            <person name="Riley R."/>
            <person name="Sierra-Patev S."/>
            <person name="Naranjo-Ortiz M."/>
            <person name="Looney B."/>
            <person name="Konkel Z."/>
            <person name="Slot J.C."/>
            <person name="Sakamoto Y."/>
            <person name="Steenwyk J.L."/>
            <person name="Rokas A."/>
            <person name="Carro J."/>
            <person name="Camarero S."/>
            <person name="Ferreira P."/>
            <person name="Molpeceres G."/>
            <person name="Ruiz-Duenas F.J."/>
            <person name="Serrano A."/>
            <person name="Henrissat B."/>
            <person name="Drula E."/>
            <person name="Hughes K.W."/>
            <person name="Mata J.L."/>
            <person name="Ishikawa N.K."/>
            <person name="Vargas-Isla R."/>
            <person name="Ushijima S."/>
            <person name="Smith C.A."/>
            <person name="Ahrendt S."/>
            <person name="Andreopoulos W."/>
            <person name="He G."/>
            <person name="Labutti K."/>
            <person name="Lipzen A."/>
            <person name="Ng V."/>
            <person name="Sandor L."/>
            <person name="Barry K."/>
            <person name="Martinez A.T."/>
            <person name="Xiao Y."/>
            <person name="Gibbons J.G."/>
            <person name="Terashima K."/>
            <person name="Hibbett D.S."/>
            <person name="Grigoriev I.V."/>
        </authorList>
    </citation>
    <scope>NUCLEOTIDE SEQUENCE</scope>
    <source>
        <strain evidence="3">TFB9207</strain>
    </source>
</reference>